<evidence type="ECO:0000313" key="2">
    <source>
        <dbReference type="EMBL" id="MER2493910.1"/>
    </source>
</evidence>
<feature type="region of interest" description="Disordered" evidence="1">
    <location>
        <begin position="1"/>
        <end position="49"/>
    </location>
</feature>
<reference evidence="2 3" key="1">
    <citation type="submission" date="2024-06" db="EMBL/GenBank/DDBJ databases">
        <authorList>
            <person name="Chen R.Y."/>
        </authorList>
    </citation>
    <scope>NUCLEOTIDE SEQUENCE [LARGE SCALE GENOMIC DNA]</scope>
    <source>
        <strain evidence="2 3">D2</strain>
    </source>
</reference>
<gene>
    <name evidence="2" type="ORF">ABS311_18705</name>
</gene>
<dbReference type="EMBL" id="JBELOE010000277">
    <property type="protein sequence ID" value="MER2493910.1"/>
    <property type="molecule type" value="Genomic_DNA"/>
</dbReference>
<name>A0ABV1RMH0_9ALTE</name>
<evidence type="ECO:0000313" key="3">
    <source>
        <dbReference type="Proteomes" id="UP001467690"/>
    </source>
</evidence>
<dbReference type="RefSeq" id="WP_350402940.1">
    <property type="nucleotide sequence ID" value="NZ_JBELOE010000277.1"/>
</dbReference>
<accession>A0ABV1RMH0</accession>
<proteinExistence type="predicted"/>
<protein>
    <submittedName>
        <fullName evidence="2">Uncharacterized protein</fullName>
    </submittedName>
</protein>
<comment type="caution">
    <text evidence="2">The sequence shown here is derived from an EMBL/GenBank/DDBJ whole genome shotgun (WGS) entry which is preliminary data.</text>
</comment>
<evidence type="ECO:0000256" key="1">
    <source>
        <dbReference type="SAM" id="MobiDB-lite"/>
    </source>
</evidence>
<organism evidence="2 3">
    <name type="scientific">Catenovulum sediminis</name>
    <dbReference type="NCBI Taxonomy" id="1740262"/>
    <lineage>
        <taxon>Bacteria</taxon>
        <taxon>Pseudomonadati</taxon>
        <taxon>Pseudomonadota</taxon>
        <taxon>Gammaproteobacteria</taxon>
        <taxon>Alteromonadales</taxon>
        <taxon>Alteromonadaceae</taxon>
        <taxon>Catenovulum</taxon>
    </lineage>
</organism>
<sequence>MKTKKEQIAKARKEVQEEKQRRKKKDENGKENEARLNRRNHSRVSPVRI</sequence>
<feature type="compositionally biased region" description="Basic and acidic residues" evidence="1">
    <location>
        <begin position="1"/>
        <end position="36"/>
    </location>
</feature>
<dbReference type="Proteomes" id="UP001467690">
    <property type="component" value="Unassembled WGS sequence"/>
</dbReference>
<keyword evidence="3" id="KW-1185">Reference proteome</keyword>